<sequence length="413" mass="46281">MRAFLNLPKRLFAAVSVLFLLFSCSRDAVTFVGREKLFSLDYGRFENEIDLFQLDFGSNGPDTQIFMKDGMFYITNSGGKKILQLTSFGDLLSVFYNPEHNPEPSFARSVDADSAQIESADSTRKAISYPFNHPVFLCVDNLKRLSVVDQVPPERMEYDSVSQVALKNVVLRFSSDGKFLDWIGQEGPGGSPFPPVAALHTNNKNELIVLSRSQNSLIVYWYSVDGNLLFRVPVSYRNLPGPYDSQSQVFSSLEKIVPSFTDRTLYLKIDYYIPVIDQSTGANAGISFDKSCVYPFLIDEGAYGSRIDLPAYTEVEQGKLGTTQFRKPYELLGVTASGWFFLSTPSSDGYTIEMMDVKSGRIISRTLQIQNEELAYNAMALSPDGILSALLATPWQSSVVWWRTDALIGEIRR</sequence>
<proteinExistence type="predicted"/>
<reference evidence="2" key="1">
    <citation type="submission" date="2021-08" db="EMBL/GenBank/DDBJ databases">
        <title>Comparative analyses of Brucepasteria parasyntrophica and Teretinema zuelzerae.</title>
        <authorList>
            <person name="Song Y."/>
            <person name="Brune A."/>
        </authorList>
    </citation>
    <scope>NUCLEOTIDE SEQUENCE</scope>
    <source>
        <strain evidence="2">DSM 1903</strain>
    </source>
</reference>
<dbReference type="EMBL" id="JAINWA010000003">
    <property type="protein sequence ID" value="MCD1654546.1"/>
    <property type="molecule type" value="Genomic_DNA"/>
</dbReference>
<keyword evidence="3" id="KW-1185">Reference proteome</keyword>
<dbReference type="AlphaFoldDB" id="A0AAE3EIT9"/>
<dbReference type="Proteomes" id="UP001198163">
    <property type="component" value="Unassembled WGS sequence"/>
</dbReference>
<dbReference type="InterPro" id="IPR011042">
    <property type="entry name" value="6-blade_b-propeller_TolB-like"/>
</dbReference>
<evidence type="ECO:0000313" key="2">
    <source>
        <dbReference type="EMBL" id="MCD1654546.1"/>
    </source>
</evidence>
<name>A0AAE3EIT9_9SPIR</name>
<evidence type="ECO:0000256" key="1">
    <source>
        <dbReference type="SAM" id="SignalP"/>
    </source>
</evidence>
<dbReference type="PROSITE" id="PS51257">
    <property type="entry name" value="PROKAR_LIPOPROTEIN"/>
    <property type="match status" value="1"/>
</dbReference>
<dbReference type="SUPFAM" id="SSF101898">
    <property type="entry name" value="NHL repeat"/>
    <property type="match status" value="1"/>
</dbReference>
<keyword evidence="1" id="KW-0732">Signal</keyword>
<protein>
    <recommendedName>
        <fullName evidence="4">Lipoprotein</fullName>
    </recommendedName>
</protein>
<dbReference type="NCBIfam" id="NF047780">
    <property type="entry name" value="LIC12708_fam"/>
    <property type="match status" value="1"/>
</dbReference>
<evidence type="ECO:0008006" key="4">
    <source>
        <dbReference type="Google" id="ProtNLM"/>
    </source>
</evidence>
<comment type="caution">
    <text evidence="2">The sequence shown here is derived from an EMBL/GenBank/DDBJ whole genome shotgun (WGS) entry which is preliminary data.</text>
</comment>
<organism evidence="2 3">
    <name type="scientific">Teretinema zuelzerae</name>
    <dbReference type="NCBI Taxonomy" id="156"/>
    <lineage>
        <taxon>Bacteria</taxon>
        <taxon>Pseudomonadati</taxon>
        <taxon>Spirochaetota</taxon>
        <taxon>Spirochaetia</taxon>
        <taxon>Spirochaetales</taxon>
        <taxon>Treponemataceae</taxon>
        <taxon>Teretinema</taxon>
    </lineage>
</organism>
<gene>
    <name evidence="2" type="ORF">K7J14_07480</name>
</gene>
<feature type="signal peptide" evidence="1">
    <location>
        <begin position="1"/>
        <end position="28"/>
    </location>
</feature>
<accession>A0AAE3EIT9</accession>
<dbReference type="InterPro" id="IPR058072">
    <property type="entry name" value="LIC12708-like"/>
</dbReference>
<evidence type="ECO:0000313" key="3">
    <source>
        <dbReference type="Proteomes" id="UP001198163"/>
    </source>
</evidence>
<dbReference type="RefSeq" id="WP_230754907.1">
    <property type="nucleotide sequence ID" value="NZ_JAINWA010000003.1"/>
</dbReference>
<dbReference type="Gene3D" id="2.120.10.30">
    <property type="entry name" value="TolB, C-terminal domain"/>
    <property type="match status" value="1"/>
</dbReference>
<feature type="chain" id="PRO_5042222615" description="Lipoprotein" evidence="1">
    <location>
        <begin position="29"/>
        <end position="413"/>
    </location>
</feature>